<feature type="compositionally biased region" description="Low complexity" evidence="10">
    <location>
        <begin position="9"/>
        <end position="29"/>
    </location>
</feature>
<evidence type="ECO:0000256" key="8">
    <source>
        <dbReference type="PIRNR" id="PIRNR000094"/>
    </source>
</evidence>
<keyword evidence="5 8" id="KW-0560">Oxidoreductase</keyword>
<comment type="catalytic activity">
    <reaction evidence="8">
        <text>a 2,3-saturated acyl-[ACP] + NAD(+) = a (2E)-enoyl-[ACP] + NADH + H(+)</text>
        <dbReference type="Rhea" id="RHEA:10240"/>
        <dbReference type="Rhea" id="RHEA-COMP:9925"/>
        <dbReference type="Rhea" id="RHEA-COMP:9926"/>
        <dbReference type="ChEBI" id="CHEBI:15378"/>
        <dbReference type="ChEBI" id="CHEBI:57540"/>
        <dbReference type="ChEBI" id="CHEBI:57945"/>
        <dbReference type="ChEBI" id="CHEBI:78784"/>
        <dbReference type="ChEBI" id="CHEBI:78785"/>
        <dbReference type="EC" id="1.3.1.9"/>
    </reaction>
</comment>
<dbReference type="Pfam" id="PF13561">
    <property type="entry name" value="adh_short_C2"/>
    <property type="match status" value="1"/>
</dbReference>
<dbReference type="Gene3D" id="3.40.50.720">
    <property type="entry name" value="NAD(P)-binding Rossmann-like Domain"/>
    <property type="match status" value="1"/>
</dbReference>
<accession>A0A849A743</accession>
<dbReference type="Proteomes" id="UP000562984">
    <property type="component" value="Unassembled WGS sequence"/>
</dbReference>
<keyword evidence="3 8" id="KW-0444">Lipid biosynthesis</keyword>
<sequence length="298" mass="30751">MTEPSQPNSAGASTPPAAADSSAADPSSTGTGLGTDLLAGKNILITGVITEASMAFHTARLAQQLGANVVLTGFGRMSLVERLAKRLPKPAPVVELDVNNPEQLDSLAARLSEHVDRLDGVLHAIAYGPPSTLGAPFLDAPWEDVATAVQTSAFSLKSLAVATLPLLHPGSSLVGLDFDARQAWPAYNWMGVAKASLESVCRYLARELGAQGIRVNLVSAGPVRTMAAKSIPGFSGLEDGWSGRAPLGWDTSDPTPVAKAVVALLSDLFPATTGSMIMVDGGFHALGFSETEVGAAQQ</sequence>
<feature type="binding site" evidence="9">
    <location>
        <begin position="97"/>
        <end position="98"/>
    </location>
    <ligand>
        <name>NAD(+)</name>
        <dbReference type="ChEBI" id="CHEBI:57540"/>
    </ligand>
</feature>
<organism evidence="11 12">
    <name type="scientific">Nakamurella aerolata</name>
    <dbReference type="NCBI Taxonomy" id="1656892"/>
    <lineage>
        <taxon>Bacteria</taxon>
        <taxon>Bacillati</taxon>
        <taxon>Actinomycetota</taxon>
        <taxon>Actinomycetes</taxon>
        <taxon>Nakamurellales</taxon>
        <taxon>Nakamurellaceae</taxon>
        <taxon>Nakamurella</taxon>
    </lineage>
</organism>
<evidence type="ECO:0000256" key="4">
    <source>
        <dbReference type="ARBA" id="ARBA00022832"/>
    </source>
</evidence>
<dbReference type="GO" id="GO:0004318">
    <property type="term" value="F:enoyl-[acyl-carrier-protein] reductase (NADH) activity"/>
    <property type="evidence" value="ECO:0007669"/>
    <property type="project" value="UniProtKB-EC"/>
</dbReference>
<dbReference type="NCBIfam" id="NF005908">
    <property type="entry name" value="PRK07889.1"/>
    <property type="match status" value="1"/>
</dbReference>
<name>A0A849A743_9ACTN</name>
<reference evidence="11 12" key="1">
    <citation type="submission" date="2020-05" db="EMBL/GenBank/DDBJ databases">
        <title>Nakamurella sp. DB0629 isolated from air conditioner.</title>
        <authorList>
            <person name="Kim D.H."/>
            <person name="Kim D.-U."/>
        </authorList>
    </citation>
    <scope>NUCLEOTIDE SEQUENCE [LARGE SCALE GENOMIC DNA]</scope>
    <source>
        <strain evidence="11 12">DB0629</strain>
    </source>
</reference>
<dbReference type="PIRSF" id="PIRSF000094">
    <property type="entry name" value="Enoyl-ACP_rdct"/>
    <property type="match status" value="1"/>
</dbReference>
<comment type="similarity">
    <text evidence="2 8">Belongs to the short-chain dehydrogenases/reductases (SDR) family. FabI subfamily.</text>
</comment>
<dbReference type="InterPro" id="IPR014358">
    <property type="entry name" value="Enoyl-ACP_Rdtase_NADH"/>
</dbReference>
<gene>
    <name evidence="11" type="primary">fabI</name>
    <name evidence="11" type="ORF">HKD39_01000</name>
</gene>
<dbReference type="UniPathway" id="UPA00915"/>
<evidence type="ECO:0000256" key="2">
    <source>
        <dbReference type="ARBA" id="ARBA00009233"/>
    </source>
</evidence>
<evidence type="ECO:0000313" key="12">
    <source>
        <dbReference type="Proteomes" id="UP000562984"/>
    </source>
</evidence>
<keyword evidence="12" id="KW-1185">Reference proteome</keyword>
<dbReference type="AlphaFoldDB" id="A0A849A743"/>
<evidence type="ECO:0000256" key="10">
    <source>
        <dbReference type="SAM" id="MobiDB-lite"/>
    </source>
</evidence>
<evidence type="ECO:0000256" key="9">
    <source>
        <dbReference type="PIRSR" id="PIRSR000094-3"/>
    </source>
</evidence>
<comment type="pathway">
    <text evidence="1">Lipid metabolism.</text>
</comment>
<keyword evidence="8 9" id="KW-0520">NAD</keyword>
<proteinExistence type="inferred from homology"/>
<dbReference type="InterPro" id="IPR036291">
    <property type="entry name" value="NAD(P)-bd_dom_sf"/>
</dbReference>
<feature type="region of interest" description="Disordered" evidence="10">
    <location>
        <begin position="1"/>
        <end position="29"/>
    </location>
</feature>
<keyword evidence="7 8" id="KW-0275">Fatty acid biosynthesis</keyword>
<dbReference type="EC" id="1.3.1.9" evidence="8"/>
<feature type="binding site" evidence="9">
    <location>
        <position position="47"/>
    </location>
    <ligand>
        <name>NAD(+)</name>
        <dbReference type="ChEBI" id="CHEBI:57540"/>
    </ligand>
</feature>
<evidence type="ECO:0000256" key="7">
    <source>
        <dbReference type="ARBA" id="ARBA00023160"/>
    </source>
</evidence>
<comment type="caution">
    <text evidence="11">The sequence shown here is derived from an EMBL/GenBank/DDBJ whole genome shotgun (WGS) entry which is preliminary data.</text>
</comment>
<protein>
    <recommendedName>
        <fullName evidence="8">Enoyl-[acyl-carrier-protein] reductase [NADH]</fullName>
        <ecNumber evidence="8">1.3.1.9</ecNumber>
    </recommendedName>
</protein>
<dbReference type="RefSeq" id="WP_171197976.1">
    <property type="nucleotide sequence ID" value="NZ_JABEND010000001.1"/>
</dbReference>
<dbReference type="EMBL" id="JABEND010000001">
    <property type="protein sequence ID" value="NNG34320.1"/>
    <property type="molecule type" value="Genomic_DNA"/>
</dbReference>
<evidence type="ECO:0000256" key="6">
    <source>
        <dbReference type="ARBA" id="ARBA00023098"/>
    </source>
</evidence>
<dbReference type="GO" id="GO:0006633">
    <property type="term" value="P:fatty acid biosynthetic process"/>
    <property type="evidence" value="ECO:0007669"/>
    <property type="project" value="UniProtKB-KW"/>
</dbReference>
<feature type="binding site" evidence="9">
    <location>
        <begin position="223"/>
        <end position="227"/>
    </location>
    <ligand>
        <name>NAD(+)</name>
        <dbReference type="ChEBI" id="CHEBI:57540"/>
    </ligand>
</feature>
<feature type="binding site" evidence="9">
    <location>
        <position position="194"/>
    </location>
    <ligand>
        <name>NAD(+)</name>
        <dbReference type="ChEBI" id="CHEBI:57540"/>
    </ligand>
</feature>
<dbReference type="InterPro" id="IPR002347">
    <property type="entry name" value="SDR_fam"/>
</dbReference>
<dbReference type="SUPFAM" id="SSF51735">
    <property type="entry name" value="NAD(P)-binding Rossmann-fold domains"/>
    <property type="match status" value="1"/>
</dbReference>
<evidence type="ECO:0000256" key="3">
    <source>
        <dbReference type="ARBA" id="ARBA00022516"/>
    </source>
</evidence>
<evidence type="ECO:0000256" key="1">
    <source>
        <dbReference type="ARBA" id="ARBA00005189"/>
    </source>
</evidence>
<evidence type="ECO:0000313" key="11">
    <source>
        <dbReference type="EMBL" id="NNG34320.1"/>
    </source>
</evidence>
<dbReference type="PANTHER" id="PTHR43159:SF2">
    <property type="entry name" value="ENOYL-[ACYL-CARRIER-PROTEIN] REDUCTASE [NADH], CHLOROPLASTIC"/>
    <property type="match status" value="1"/>
</dbReference>
<keyword evidence="6" id="KW-0443">Lipid metabolism</keyword>
<feature type="binding site" evidence="9">
    <location>
        <position position="125"/>
    </location>
    <ligand>
        <name>NAD(+)</name>
        <dbReference type="ChEBI" id="CHEBI:57540"/>
    </ligand>
</feature>
<dbReference type="PANTHER" id="PTHR43159">
    <property type="entry name" value="ENOYL-[ACYL-CARRIER-PROTEIN] REDUCTASE"/>
    <property type="match status" value="1"/>
</dbReference>
<keyword evidence="4" id="KW-0276">Fatty acid metabolism</keyword>
<evidence type="ECO:0000256" key="5">
    <source>
        <dbReference type="ARBA" id="ARBA00023002"/>
    </source>
</evidence>